<dbReference type="EMBL" id="CP011770">
    <property type="protein sequence ID" value="AKM09943.1"/>
    <property type="molecule type" value="Genomic_DNA"/>
</dbReference>
<dbReference type="KEGG" id="cna:AB433_08080"/>
<dbReference type="PATRIC" id="fig|1348774.3.peg.1694"/>
<keyword evidence="2" id="KW-1185">Reference proteome</keyword>
<evidence type="ECO:0000313" key="2">
    <source>
        <dbReference type="Proteomes" id="UP000035287"/>
    </source>
</evidence>
<reference evidence="1 2" key="1">
    <citation type="submission" date="2015-06" db="EMBL/GenBank/DDBJ databases">
        <authorList>
            <person name="Zeng Y."/>
            <person name="Huang Y."/>
        </authorList>
    </citation>
    <scope>NUCLEOTIDE SEQUENCE [LARGE SCALE GENOMIC DNA]</scope>
    <source>
        <strain evidence="1 2">PQ-2</strain>
    </source>
</reference>
<dbReference type="STRING" id="1348774.AB433_08080"/>
<accession>A0A0G3XHR5</accession>
<dbReference type="OrthoDB" id="9974166at2"/>
<dbReference type="RefSeq" id="WP_047820623.1">
    <property type="nucleotide sequence ID" value="NZ_CP011770.1"/>
</dbReference>
<dbReference type="AlphaFoldDB" id="A0A0G3XHR5"/>
<dbReference type="Proteomes" id="UP000035287">
    <property type="component" value="Chromosome"/>
</dbReference>
<name>A0A0G3XHR5_9SPHN</name>
<gene>
    <name evidence="1" type="ORF">AB433_08080</name>
</gene>
<proteinExistence type="predicted"/>
<organism evidence="1 2">
    <name type="scientific">Croceicoccus naphthovorans</name>
    <dbReference type="NCBI Taxonomy" id="1348774"/>
    <lineage>
        <taxon>Bacteria</taxon>
        <taxon>Pseudomonadati</taxon>
        <taxon>Pseudomonadota</taxon>
        <taxon>Alphaproteobacteria</taxon>
        <taxon>Sphingomonadales</taxon>
        <taxon>Erythrobacteraceae</taxon>
        <taxon>Croceicoccus</taxon>
    </lineage>
</organism>
<evidence type="ECO:0000313" key="1">
    <source>
        <dbReference type="EMBL" id="AKM09943.1"/>
    </source>
</evidence>
<sequence>MNLIALRKASRLSLAVGSVAIIAGALMMYFDWVDLGDGVMITGLAMLIIGALALSKTPTGDKDAG</sequence>
<protein>
    <submittedName>
        <fullName evidence="1">Uncharacterized protein</fullName>
    </submittedName>
</protein>